<evidence type="ECO:0000256" key="1">
    <source>
        <dbReference type="SAM" id="Phobius"/>
    </source>
</evidence>
<keyword evidence="1" id="KW-0472">Membrane</keyword>
<dbReference type="EMBL" id="AOIQ01000014">
    <property type="protein sequence ID" value="ELZ11052.1"/>
    <property type="molecule type" value="Genomic_DNA"/>
</dbReference>
<keyword evidence="3" id="KW-1185">Reference proteome</keyword>
<reference evidence="2 3" key="1">
    <citation type="journal article" date="2014" name="PLoS Genet.">
        <title>Phylogenetically driven sequencing of extremely halophilic archaea reveals strategies for static and dynamic osmo-response.</title>
        <authorList>
            <person name="Becker E.A."/>
            <person name="Seitzer P.M."/>
            <person name="Tritt A."/>
            <person name="Larsen D."/>
            <person name="Krusor M."/>
            <person name="Yao A.I."/>
            <person name="Wu D."/>
            <person name="Madern D."/>
            <person name="Eisen J.A."/>
            <person name="Darling A.E."/>
            <person name="Facciotti M.T."/>
        </authorList>
    </citation>
    <scope>NUCLEOTIDE SEQUENCE [LARGE SCALE GENOMIC DNA]</scope>
    <source>
        <strain evidence="2 3">JCM 14624</strain>
    </source>
</reference>
<feature type="transmembrane region" description="Helical" evidence="1">
    <location>
        <begin position="46"/>
        <end position="67"/>
    </location>
</feature>
<evidence type="ECO:0008006" key="4">
    <source>
        <dbReference type="Google" id="ProtNLM"/>
    </source>
</evidence>
<evidence type="ECO:0000313" key="3">
    <source>
        <dbReference type="Proteomes" id="UP000011560"/>
    </source>
</evidence>
<comment type="caution">
    <text evidence="2">The sequence shown here is derived from an EMBL/GenBank/DDBJ whole genome shotgun (WGS) entry which is preliminary data.</text>
</comment>
<name>M0BKR9_9EURY</name>
<keyword evidence="1" id="KW-0812">Transmembrane</keyword>
<proteinExistence type="predicted"/>
<protein>
    <recommendedName>
        <fullName evidence="4">Transporter</fullName>
    </recommendedName>
</protein>
<feature type="transmembrane region" description="Helical" evidence="1">
    <location>
        <begin position="17"/>
        <end position="34"/>
    </location>
</feature>
<keyword evidence="1" id="KW-1133">Transmembrane helix</keyword>
<dbReference type="Proteomes" id="UP000011560">
    <property type="component" value="Unassembled WGS sequence"/>
</dbReference>
<dbReference type="AlphaFoldDB" id="M0BKR9"/>
<accession>M0BKR9</accession>
<evidence type="ECO:0000313" key="2">
    <source>
        <dbReference type="EMBL" id="ELZ11052.1"/>
    </source>
</evidence>
<sequence length="72" mass="7853">MVGGMREVLEGFDSRRGLVGFVVVVSLVAGFMVVSNEVQAGDREALLYFLLFVIVLVAVVLGGAYAWRFVEE</sequence>
<gene>
    <name evidence="2" type="ORF">C479_09583</name>
</gene>
<organism evidence="2 3">
    <name type="scientific">Halovivax asiaticus JCM 14624</name>
    <dbReference type="NCBI Taxonomy" id="1227490"/>
    <lineage>
        <taxon>Archaea</taxon>
        <taxon>Methanobacteriati</taxon>
        <taxon>Methanobacteriota</taxon>
        <taxon>Stenosarchaea group</taxon>
        <taxon>Halobacteria</taxon>
        <taxon>Halobacteriales</taxon>
        <taxon>Natrialbaceae</taxon>
        <taxon>Halovivax</taxon>
    </lineage>
</organism>